<sequence length="349" mass="40911">MNIHYLSCHYTKNHRGQLFPFLKPFIKSNHFTDHERKEIYQVSETEVEFVTNIKAADICILTMSWNYYVEYNLLDKAKQYILEANAKGKRVWSWMSGDFGVDLKLEADYLVFRNSGHKSQLSKQHIGMPVFISDPLQKIYKTSELHLPDYDYKPVVGFCGQANSSAKQILKEYVIRINYMLKFKFGQTKTSPQPIQSTSLLRAQLLDRLEASKEVTTNFIRREKYRAGVTKHKDNHKTTQEFYDNIKDSHYVICVRGGGNFSVRFYEIVAMGRIPVFVNTDCLLPLETKIDWKKHCVWVDFKDRGKVSEKVKAFHEAHSQESLYSLMQANRKLWENNLRNGNFFKNSIL</sequence>
<dbReference type="RefSeq" id="WP_224461765.1">
    <property type="nucleotide sequence ID" value="NZ_JAIQZE010000012.1"/>
</dbReference>
<organism evidence="2 3">
    <name type="scientific">Psychroflexus longus</name>
    <dbReference type="NCBI Taxonomy" id="2873596"/>
    <lineage>
        <taxon>Bacteria</taxon>
        <taxon>Pseudomonadati</taxon>
        <taxon>Bacteroidota</taxon>
        <taxon>Flavobacteriia</taxon>
        <taxon>Flavobacteriales</taxon>
        <taxon>Flavobacteriaceae</taxon>
        <taxon>Psychroflexus</taxon>
    </lineage>
</organism>
<proteinExistence type="predicted"/>
<dbReference type="Pfam" id="PF03016">
    <property type="entry name" value="Exostosin_GT47"/>
    <property type="match status" value="1"/>
</dbReference>
<dbReference type="InterPro" id="IPR040911">
    <property type="entry name" value="Exostosin_GT47"/>
</dbReference>
<evidence type="ECO:0000313" key="3">
    <source>
        <dbReference type="Proteomes" id="UP001199314"/>
    </source>
</evidence>
<keyword evidence="3" id="KW-1185">Reference proteome</keyword>
<reference evidence="3" key="1">
    <citation type="submission" date="2023-07" db="EMBL/GenBank/DDBJ databases">
        <title>Novel species isolated from saline lakes on Tibetan Plateau.</title>
        <authorList>
            <person name="Lu H."/>
        </authorList>
    </citation>
    <scope>NUCLEOTIDE SEQUENCE [LARGE SCALE GENOMIC DNA]</scope>
    <source>
        <strain evidence="3">CAK8W</strain>
    </source>
</reference>
<evidence type="ECO:0000313" key="2">
    <source>
        <dbReference type="EMBL" id="MBZ9779428.1"/>
    </source>
</evidence>
<comment type="caution">
    <text evidence="2">The sequence shown here is derived from an EMBL/GenBank/DDBJ whole genome shotgun (WGS) entry which is preliminary data.</text>
</comment>
<dbReference type="Proteomes" id="UP001199314">
    <property type="component" value="Unassembled WGS sequence"/>
</dbReference>
<name>A0ABS7XKE9_9FLAO</name>
<dbReference type="EMBL" id="JAIQZE010000012">
    <property type="protein sequence ID" value="MBZ9779428.1"/>
    <property type="molecule type" value="Genomic_DNA"/>
</dbReference>
<gene>
    <name evidence="2" type="ORF">LB452_10895</name>
</gene>
<accession>A0ABS7XKE9</accession>
<feature type="domain" description="Exostosin GT47" evidence="1">
    <location>
        <begin position="198"/>
        <end position="303"/>
    </location>
</feature>
<evidence type="ECO:0000259" key="1">
    <source>
        <dbReference type="Pfam" id="PF03016"/>
    </source>
</evidence>
<protein>
    <submittedName>
        <fullName evidence="2">Glycosyltransferase family 47 protein</fullName>
    </submittedName>
</protein>